<dbReference type="Pfam" id="PF13411">
    <property type="entry name" value="MerR_1"/>
    <property type="match status" value="1"/>
</dbReference>
<dbReference type="Pfam" id="PF00376">
    <property type="entry name" value="MerR"/>
    <property type="match status" value="1"/>
</dbReference>
<dbReference type="Gene3D" id="1.10.1660.10">
    <property type="match status" value="2"/>
</dbReference>
<dbReference type="PANTHER" id="PTHR30204">
    <property type="entry name" value="REDOX-CYCLING DRUG-SENSING TRANSCRIPTIONAL ACTIVATOR SOXR"/>
    <property type="match status" value="1"/>
</dbReference>
<comment type="caution">
    <text evidence="3">The sequence shown here is derived from an EMBL/GenBank/DDBJ whole genome shotgun (WGS) entry which is preliminary data.</text>
</comment>
<feature type="domain" description="HTH merR-type" evidence="2">
    <location>
        <begin position="134"/>
        <end position="200"/>
    </location>
</feature>
<evidence type="ECO:0000256" key="1">
    <source>
        <dbReference type="ARBA" id="ARBA00023125"/>
    </source>
</evidence>
<dbReference type="InterPro" id="IPR000551">
    <property type="entry name" value="MerR-type_HTH_dom"/>
</dbReference>
<evidence type="ECO:0000313" key="3">
    <source>
        <dbReference type="EMBL" id="MFB4197133.1"/>
    </source>
</evidence>
<accession>A0ABV4ZSN1</accession>
<evidence type="ECO:0000259" key="2">
    <source>
        <dbReference type="PROSITE" id="PS50937"/>
    </source>
</evidence>
<dbReference type="RefSeq" id="WP_375065411.1">
    <property type="nucleotide sequence ID" value="NZ_JBHGBT010000027.1"/>
</dbReference>
<feature type="domain" description="HTH merR-type" evidence="2">
    <location>
        <begin position="16"/>
        <end position="50"/>
    </location>
</feature>
<keyword evidence="4" id="KW-1185">Reference proteome</keyword>
<keyword evidence="1" id="KW-0238">DNA-binding</keyword>
<dbReference type="SMART" id="SM00422">
    <property type="entry name" value="HTH_MERR"/>
    <property type="match status" value="2"/>
</dbReference>
<protein>
    <submittedName>
        <fullName evidence="3">MerR family transcriptional regulator</fullName>
    </submittedName>
</protein>
<dbReference type="InterPro" id="IPR009061">
    <property type="entry name" value="DNA-bd_dom_put_sf"/>
</dbReference>
<dbReference type="PANTHER" id="PTHR30204:SF93">
    <property type="entry name" value="HTH MERR-TYPE DOMAIN-CONTAINING PROTEIN"/>
    <property type="match status" value="1"/>
</dbReference>
<reference evidence="3 4" key="1">
    <citation type="submission" date="2024-09" db="EMBL/GenBank/DDBJ databases">
        <title>Draft genome sequence of multifaceted antimicrobials producing Streptomyces sp. strain FH1.</title>
        <authorList>
            <person name="Hassan F."/>
            <person name="Ali H."/>
            <person name="Hassan N."/>
            <person name="Nawaz A."/>
        </authorList>
    </citation>
    <scope>NUCLEOTIDE SEQUENCE [LARGE SCALE GENOMIC DNA]</scope>
    <source>
        <strain evidence="3 4">FH1</strain>
    </source>
</reference>
<dbReference type="PROSITE" id="PS50937">
    <property type="entry name" value="HTH_MERR_2"/>
    <property type="match status" value="2"/>
</dbReference>
<organism evidence="3 4">
    <name type="scientific">Streptomyces carpaticus</name>
    <dbReference type="NCBI Taxonomy" id="285558"/>
    <lineage>
        <taxon>Bacteria</taxon>
        <taxon>Bacillati</taxon>
        <taxon>Actinomycetota</taxon>
        <taxon>Actinomycetes</taxon>
        <taxon>Kitasatosporales</taxon>
        <taxon>Streptomycetaceae</taxon>
        <taxon>Streptomyces</taxon>
    </lineage>
</organism>
<dbReference type="Proteomes" id="UP001577267">
    <property type="component" value="Unassembled WGS sequence"/>
</dbReference>
<dbReference type="SUPFAM" id="SSF46955">
    <property type="entry name" value="Putative DNA-binding domain"/>
    <property type="match status" value="2"/>
</dbReference>
<evidence type="ECO:0000313" key="4">
    <source>
        <dbReference type="Proteomes" id="UP001577267"/>
    </source>
</evidence>
<dbReference type="EMBL" id="JBHGBT010000027">
    <property type="protein sequence ID" value="MFB4197133.1"/>
    <property type="molecule type" value="Genomic_DNA"/>
</dbReference>
<sequence>MPEKLQSDVRLRPVDLARAHGLSTQAIRNYEEAGILPAAERSAHGYRRYTPRHAAALTTFVALLPGHGHRTATGILAAVHRGAPDEAFTLIDESHVQLLADRRTLRSVESALRDLAPEPDAAAPAGPGRAGVLIGPLADELGVRPATLRAWERAGLLRPRRDPQTGYRVYDESAVRDARLTHQLRRGGYPLEDIAPLLGQLRSAGGREPLAEALRDWHTRLRTRARALLGGAAALDAYLERYG</sequence>
<name>A0ABV4ZSN1_9ACTN</name>
<gene>
    <name evidence="3" type="ORF">ACE11A_22575</name>
</gene>
<proteinExistence type="predicted"/>
<dbReference type="InterPro" id="IPR047057">
    <property type="entry name" value="MerR_fam"/>
</dbReference>